<reference evidence="2" key="2">
    <citation type="submission" date="2020-09" db="EMBL/GenBank/DDBJ databases">
        <authorList>
            <person name="Sun Q."/>
            <person name="Ohkuma M."/>
        </authorList>
    </citation>
    <scope>NUCLEOTIDE SEQUENCE</scope>
    <source>
        <strain evidence="2">JCM 18487</strain>
    </source>
</reference>
<organism evidence="2 3">
    <name type="scientific">Alicyclobacillus cellulosilyticus</name>
    <dbReference type="NCBI Taxonomy" id="1003997"/>
    <lineage>
        <taxon>Bacteria</taxon>
        <taxon>Bacillati</taxon>
        <taxon>Bacillota</taxon>
        <taxon>Bacilli</taxon>
        <taxon>Bacillales</taxon>
        <taxon>Alicyclobacillaceae</taxon>
        <taxon>Alicyclobacillus</taxon>
    </lineage>
</organism>
<dbReference type="Gene3D" id="3.30.70.150">
    <property type="entry name" value="RuBisCO large subunit, N-terminal domain"/>
    <property type="match status" value="1"/>
</dbReference>
<dbReference type="InterPro" id="IPR033966">
    <property type="entry name" value="RuBisCO"/>
</dbReference>
<dbReference type="GO" id="GO:0000287">
    <property type="term" value="F:magnesium ion binding"/>
    <property type="evidence" value="ECO:0007669"/>
    <property type="project" value="InterPro"/>
</dbReference>
<dbReference type="SFLD" id="SFLDS00014">
    <property type="entry name" value="RuBisCO"/>
    <property type="match status" value="1"/>
</dbReference>
<dbReference type="SUPFAM" id="SSF51649">
    <property type="entry name" value="RuBisCo, C-terminal domain"/>
    <property type="match status" value="1"/>
</dbReference>
<name>A0A917KA89_9BACL</name>
<dbReference type="SUPFAM" id="SSF54966">
    <property type="entry name" value="RuBisCO, large subunit, small (N-terminal) domain"/>
    <property type="match status" value="1"/>
</dbReference>
<dbReference type="PANTHER" id="PTHR42704">
    <property type="entry name" value="RIBULOSE BISPHOSPHATE CARBOXYLASE"/>
    <property type="match status" value="1"/>
</dbReference>
<feature type="domain" description="Ribulose bisphosphate carboxylase large subunit C-terminal" evidence="1">
    <location>
        <begin position="133"/>
        <end position="304"/>
    </location>
</feature>
<sequence>MTHLSGTNSPSIGPDYIVATYRLVTRDKDLRKRAESIAVGLTVGSWTDLPAARQAQLKPYCGTVGETRILAEHQDGSILAEIEVGYPVRNLTPRIPALLTTVFGKLSMDGDIKLVGLRLPEAFVRQFPGPKFGVAGVRQRLGVEGRPLIMSIFKSCIGMPLDALVEHFTEQALGGVDLIKDDEIFFSEQLATPEARVAAYVRAAERVAGTTGRKVAYAVNLTGPTYELRDRARRLADLGAGALLFNVFAYGLDILQELAADPAIQVPIMAHPAVAGALYAAPRHGIAASIVLGQLLRLAGADIVIYPSPYGSVTLAKEEGAAVLGALRGPSPHKPCLPAPSAGIHPGMVPVLLRDFGTDFIVNAGGAIHGHPGGATAGGQAFVAAVQAAISGRPLREAAQASEPLAQAIARWGVAE</sequence>
<dbReference type="Pfam" id="PF00016">
    <property type="entry name" value="RuBisCO_large"/>
    <property type="match status" value="2"/>
</dbReference>
<dbReference type="InterPro" id="IPR036376">
    <property type="entry name" value="RuBisCO_lsu_C_sf"/>
</dbReference>
<dbReference type="InterPro" id="IPR000685">
    <property type="entry name" value="RuBisCO_lsu_C"/>
</dbReference>
<dbReference type="Proteomes" id="UP000637695">
    <property type="component" value="Unassembled WGS sequence"/>
</dbReference>
<dbReference type="Gene3D" id="3.20.20.110">
    <property type="entry name" value="Ribulose bisphosphate carboxylase, large subunit, C-terminal domain"/>
    <property type="match status" value="1"/>
</dbReference>
<dbReference type="GO" id="GO:0015977">
    <property type="term" value="P:carbon fixation"/>
    <property type="evidence" value="ECO:0007669"/>
    <property type="project" value="InterPro"/>
</dbReference>
<dbReference type="SFLD" id="SFLDG00301">
    <property type="entry name" value="RuBisCO-like_proteins"/>
    <property type="match status" value="1"/>
</dbReference>
<keyword evidence="3" id="KW-1185">Reference proteome</keyword>
<dbReference type="AlphaFoldDB" id="A0A917KA89"/>
<evidence type="ECO:0000313" key="3">
    <source>
        <dbReference type="Proteomes" id="UP000637695"/>
    </source>
</evidence>
<reference evidence="2" key="1">
    <citation type="journal article" date="2014" name="Int. J. Syst. Evol. Microbiol.">
        <title>Complete genome sequence of Corynebacterium casei LMG S-19264T (=DSM 44701T), isolated from a smear-ripened cheese.</title>
        <authorList>
            <consortium name="US DOE Joint Genome Institute (JGI-PGF)"/>
            <person name="Walter F."/>
            <person name="Albersmeier A."/>
            <person name="Kalinowski J."/>
            <person name="Ruckert C."/>
        </authorList>
    </citation>
    <scope>NUCLEOTIDE SEQUENCE</scope>
    <source>
        <strain evidence="2">JCM 18487</strain>
    </source>
</reference>
<comment type="caution">
    <text evidence="2">The sequence shown here is derived from an EMBL/GenBank/DDBJ whole genome shotgun (WGS) entry which is preliminary data.</text>
</comment>
<feature type="domain" description="Ribulose bisphosphate carboxylase large subunit C-terminal" evidence="1">
    <location>
        <begin position="334"/>
        <end position="412"/>
    </location>
</feature>
<accession>A0A917KA89</accession>
<dbReference type="RefSeq" id="WP_188882162.1">
    <property type="nucleotide sequence ID" value="NZ_BMOY01000021.1"/>
</dbReference>
<dbReference type="InterPro" id="IPR036422">
    <property type="entry name" value="RuBisCO_lsu_N_sf"/>
</dbReference>
<proteinExistence type="predicted"/>
<dbReference type="PANTHER" id="PTHR42704:SF17">
    <property type="entry name" value="RIBULOSE BISPHOSPHATE CARBOXYLASE LARGE CHAIN"/>
    <property type="match status" value="1"/>
</dbReference>
<dbReference type="NCBIfam" id="NF007095">
    <property type="entry name" value="PRK09549.1"/>
    <property type="match status" value="1"/>
</dbReference>
<evidence type="ECO:0000259" key="1">
    <source>
        <dbReference type="Pfam" id="PF00016"/>
    </source>
</evidence>
<dbReference type="GO" id="GO:0016984">
    <property type="term" value="F:ribulose-bisphosphate carboxylase activity"/>
    <property type="evidence" value="ECO:0007669"/>
    <property type="project" value="InterPro"/>
</dbReference>
<dbReference type="EMBL" id="BMOY01000021">
    <property type="protein sequence ID" value="GGJ06821.1"/>
    <property type="molecule type" value="Genomic_DNA"/>
</dbReference>
<evidence type="ECO:0000313" key="2">
    <source>
        <dbReference type="EMBL" id="GGJ06821.1"/>
    </source>
</evidence>
<gene>
    <name evidence="2" type="primary">mtnW</name>
    <name evidence="2" type="ORF">GCM10010885_14930</name>
</gene>
<protein>
    <submittedName>
        <fullName evidence="2">2,3-diketo-5-methylthiopentyl-1-phosphate enolase</fullName>
    </submittedName>
</protein>